<dbReference type="Proteomes" id="UP001107558">
    <property type="component" value="Chromosome 3"/>
</dbReference>
<dbReference type="InterPro" id="IPR056800">
    <property type="entry name" value="vWA_Ro60"/>
</dbReference>
<dbReference type="InterPro" id="IPR036465">
    <property type="entry name" value="vWFA_dom_sf"/>
</dbReference>
<organism evidence="2 3">
    <name type="scientific">Polypedilum vanderplanki</name>
    <name type="common">Sleeping chironomid midge</name>
    <dbReference type="NCBI Taxonomy" id="319348"/>
    <lineage>
        <taxon>Eukaryota</taxon>
        <taxon>Metazoa</taxon>
        <taxon>Ecdysozoa</taxon>
        <taxon>Arthropoda</taxon>
        <taxon>Hexapoda</taxon>
        <taxon>Insecta</taxon>
        <taxon>Pterygota</taxon>
        <taxon>Neoptera</taxon>
        <taxon>Endopterygota</taxon>
        <taxon>Diptera</taxon>
        <taxon>Nematocera</taxon>
        <taxon>Chironomoidea</taxon>
        <taxon>Chironomidae</taxon>
        <taxon>Chironominae</taxon>
        <taxon>Polypedilum</taxon>
        <taxon>Polypedilum</taxon>
    </lineage>
</organism>
<dbReference type="AlphaFoldDB" id="A0A9J6BVF8"/>
<dbReference type="Pfam" id="PF25045">
    <property type="entry name" value="vWA_Ro60"/>
    <property type="match status" value="1"/>
</dbReference>
<proteinExistence type="predicted"/>
<reference evidence="2" key="1">
    <citation type="submission" date="2021-03" db="EMBL/GenBank/DDBJ databases">
        <title>Chromosome level genome of the anhydrobiotic midge Polypedilum vanderplanki.</title>
        <authorList>
            <person name="Yoshida Y."/>
            <person name="Kikawada T."/>
            <person name="Gusev O."/>
        </authorList>
    </citation>
    <scope>NUCLEOTIDE SEQUENCE</scope>
    <source>
        <strain evidence="2">NIAS01</strain>
        <tissue evidence="2">Whole body or cell culture</tissue>
    </source>
</reference>
<comment type="caution">
    <text evidence="2">The sequence shown here is derived from an EMBL/GenBank/DDBJ whole genome shotgun (WGS) entry which is preliminary data.</text>
</comment>
<evidence type="ECO:0000259" key="1">
    <source>
        <dbReference type="Pfam" id="PF25045"/>
    </source>
</evidence>
<dbReference type="Gene3D" id="3.40.50.410">
    <property type="entry name" value="von Willebrand factor, type A domain"/>
    <property type="match status" value="1"/>
</dbReference>
<dbReference type="SUPFAM" id="SSF140864">
    <property type="entry name" value="TROVE domain-like"/>
    <property type="match status" value="1"/>
</dbReference>
<dbReference type="EMBL" id="JADBJN010000003">
    <property type="protein sequence ID" value="KAG5673515.1"/>
    <property type="molecule type" value="Genomic_DNA"/>
</dbReference>
<accession>A0A9J6BVF8</accession>
<evidence type="ECO:0000313" key="2">
    <source>
        <dbReference type="EMBL" id="KAG5673515.1"/>
    </source>
</evidence>
<dbReference type="OrthoDB" id="6098064at2759"/>
<dbReference type="GO" id="GO:1990904">
    <property type="term" value="C:ribonucleoprotein complex"/>
    <property type="evidence" value="ECO:0007669"/>
    <property type="project" value="TreeGrafter"/>
</dbReference>
<keyword evidence="3" id="KW-1185">Reference proteome</keyword>
<dbReference type="InterPro" id="IPR040322">
    <property type="entry name" value="TROVE2"/>
</dbReference>
<sequence>MAEKQVVLQQQDIEHVQEETLVEETLALNRFIFLHNFKTTFLSIDDHHKKNCKIKVWSSKSSEICNHLKKMVEINALQPLIIIEKALNSKSLYSPNEALWCLAYCLCEFKNEVLRREIRKNFSEIITTSEQLLIFLYSYQLLRDCKLNFGRGMRTALAKWYAKKSTSELFDLIFSARKYETITHKKILHMIHLKLEDREKNKIIHSMYKKEDEKLETETSLDKMILRHRQIKHSLDVKKIIDILQAKEFTYKLHHIPTFAQKSHEVIDLIIPNMSLDEVIEKLIFFCSQKMLKVQNPISKKICNALQASSKEINEAKLHPLYVFNIIKELEKRLTIYQQETPNDAVIEDEKSKTKKFSNPYIIKKMQHIFNITLGEQPKTGCRYFVTVDFRQFSKRQSHVFGMRNILCSELQAIIALTLLKNEKEVTIMSFSEIDSKLKAVEWEKETSFEKALEIYETEINKQPKTKEVITLPIKKAIEDKKKIDVFVTFVSSLGRTMGKNGKSDFIYSELQNYRKTMNLKMTKYVIINMTQKEPTIQHTDKSKGLFEVIGFSLQAAKTLDSYARNSFA</sequence>
<dbReference type="InterPro" id="IPR037214">
    <property type="entry name" value="TROVE_dom_sf"/>
</dbReference>
<protein>
    <recommendedName>
        <fullName evidence="1">RNA-binding protein RO60 vWA domain-containing protein</fullName>
    </recommendedName>
</protein>
<dbReference type="GO" id="GO:0003723">
    <property type="term" value="F:RNA binding"/>
    <property type="evidence" value="ECO:0007669"/>
    <property type="project" value="InterPro"/>
</dbReference>
<name>A0A9J6BVF8_POLVA</name>
<gene>
    <name evidence="2" type="ORF">PVAND_003557</name>
</gene>
<feature type="domain" description="RNA-binding protein RO60 vWA" evidence="1">
    <location>
        <begin position="383"/>
        <end position="563"/>
    </location>
</feature>
<dbReference type="PANTHER" id="PTHR14202:SF0">
    <property type="entry name" value="RNA-BINDING PROTEIN RO60"/>
    <property type="match status" value="1"/>
</dbReference>
<evidence type="ECO:0000313" key="3">
    <source>
        <dbReference type="Proteomes" id="UP001107558"/>
    </source>
</evidence>
<dbReference type="PANTHER" id="PTHR14202">
    <property type="entry name" value="60 KDA RIBONUCLEOPROTEIN SSA/RO"/>
    <property type="match status" value="1"/>
</dbReference>